<feature type="region of interest" description="Disordered" evidence="1">
    <location>
        <begin position="95"/>
        <end position="114"/>
    </location>
</feature>
<evidence type="ECO:0000313" key="2">
    <source>
        <dbReference type="EMBL" id="KAF5850945.1"/>
    </source>
</evidence>
<dbReference type="AlphaFoldDB" id="A0A8H5ZKU7"/>
<feature type="compositionally biased region" description="Basic and acidic residues" evidence="1">
    <location>
        <begin position="8"/>
        <end position="23"/>
    </location>
</feature>
<sequence>MMRCLSGRAEREQSEGSARRHCCDGIGRVPNSHSHKADETASGNAKSLGYHHPSNHLANHSTNSTKHSTIDSHQPTKHTMAATLCNDIMVPQNLPPCPGPPPTGPLPAIPTKKN</sequence>
<dbReference type="EMBL" id="WNKQ01000006">
    <property type="protein sequence ID" value="KAF5850945.1"/>
    <property type="molecule type" value="Genomic_DNA"/>
</dbReference>
<protein>
    <submittedName>
        <fullName evidence="2">Uncharacterized protein</fullName>
    </submittedName>
</protein>
<accession>A0A8H5ZKU7</accession>
<dbReference type="Proteomes" id="UP000624244">
    <property type="component" value="Unassembled WGS sequence"/>
</dbReference>
<evidence type="ECO:0000256" key="1">
    <source>
        <dbReference type="SAM" id="MobiDB-lite"/>
    </source>
</evidence>
<reference evidence="2" key="1">
    <citation type="submission" date="2019-11" db="EMBL/GenBank/DDBJ databases">
        <title>Bipolaris sorokiniana Genome sequencing.</title>
        <authorList>
            <person name="Wang H."/>
        </authorList>
    </citation>
    <scope>NUCLEOTIDE SEQUENCE</scope>
</reference>
<gene>
    <name evidence="2" type="ORF">GGP41_010614</name>
</gene>
<organism evidence="2 3">
    <name type="scientific">Cochliobolus sativus</name>
    <name type="common">Common root rot and spot blotch fungus</name>
    <name type="synonym">Bipolaris sorokiniana</name>
    <dbReference type="NCBI Taxonomy" id="45130"/>
    <lineage>
        <taxon>Eukaryota</taxon>
        <taxon>Fungi</taxon>
        <taxon>Dikarya</taxon>
        <taxon>Ascomycota</taxon>
        <taxon>Pezizomycotina</taxon>
        <taxon>Dothideomycetes</taxon>
        <taxon>Pleosporomycetidae</taxon>
        <taxon>Pleosporales</taxon>
        <taxon>Pleosporineae</taxon>
        <taxon>Pleosporaceae</taxon>
        <taxon>Bipolaris</taxon>
    </lineage>
</organism>
<feature type="region of interest" description="Disordered" evidence="1">
    <location>
        <begin position="1"/>
        <end position="75"/>
    </location>
</feature>
<feature type="compositionally biased region" description="Pro residues" evidence="1">
    <location>
        <begin position="95"/>
        <end position="108"/>
    </location>
</feature>
<comment type="caution">
    <text evidence="2">The sequence shown here is derived from an EMBL/GenBank/DDBJ whole genome shotgun (WGS) entry which is preliminary data.</text>
</comment>
<name>A0A8H5ZKU7_COCSA</name>
<evidence type="ECO:0000313" key="3">
    <source>
        <dbReference type="Proteomes" id="UP000624244"/>
    </source>
</evidence>
<feature type="compositionally biased region" description="Polar residues" evidence="1">
    <location>
        <begin position="56"/>
        <end position="73"/>
    </location>
</feature>
<proteinExistence type="predicted"/>